<dbReference type="PATRIC" id="fig|1420013.3.peg.1300"/>
<name>W8UDZ4_KLEPN</name>
<evidence type="ECO:0000313" key="2">
    <source>
        <dbReference type="Proteomes" id="UP000019586"/>
    </source>
</evidence>
<gene>
    <name evidence="1" type="ORF">KPNJ2_01359</name>
</gene>
<evidence type="ECO:0000313" key="1">
    <source>
        <dbReference type="EMBL" id="AHM78139.1"/>
    </source>
</evidence>
<protein>
    <submittedName>
        <fullName evidence="1">Uncharacterized protein</fullName>
    </submittedName>
</protein>
<accession>W8UDZ4</accession>
<reference evidence="1 2" key="1">
    <citation type="journal article" date="2014" name="Proc. Natl. Acad. Sci. U.S.A.">
        <title>Molecular dissection of the evolution of carbapenem-resistant multilocus sequence type 258 Klebsiella pneumoniae.</title>
        <authorList>
            <person name="Deleo F.R."/>
            <person name="Chen L."/>
            <person name="Porcella S.F."/>
            <person name="Martens C.A."/>
            <person name="Kobayashi S.D."/>
            <person name="Porter A.R."/>
            <person name="Chavda K.D."/>
            <person name="Jacobs M.R."/>
            <person name="Mathema B."/>
            <person name="Olsen R.J."/>
            <person name="Bonomo R.A."/>
            <person name="Musser J.M."/>
            <person name="Kreiswirth B.N."/>
        </authorList>
    </citation>
    <scope>NUCLEOTIDE SEQUENCE [LARGE SCALE GENOMIC DNA]</scope>
    <source>
        <strain evidence="1">30684/NJST258_2</strain>
    </source>
</reference>
<proteinExistence type="predicted"/>
<dbReference type="EMBL" id="CP006918">
    <property type="protein sequence ID" value="AHM78139.1"/>
    <property type="molecule type" value="Genomic_DNA"/>
</dbReference>
<sequence length="48" mass="6056">MTPFFWIVAAKWRQTFINAKDYRYEKISFDADTFDLMQRFRRQNPELY</sequence>
<dbReference type="HOGENOM" id="CLU_3153899_0_0_6"/>
<organism evidence="1 2">
    <name type="scientific">Klebsiella pneumoniae 30684/NJST258_2</name>
    <dbReference type="NCBI Taxonomy" id="1420013"/>
    <lineage>
        <taxon>Bacteria</taxon>
        <taxon>Pseudomonadati</taxon>
        <taxon>Pseudomonadota</taxon>
        <taxon>Gammaproteobacteria</taxon>
        <taxon>Enterobacterales</taxon>
        <taxon>Enterobacteriaceae</taxon>
        <taxon>Klebsiella/Raoultella group</taxon>
        <taxon>Klebsiella</taxon>
        <taxon>Klebsiella pneumoniae complex</taxon>
    </lineage>
</organism>
<dbReference type="KEGG" id="kps:KPNJ2_01359"/>
<dbReference type="Proteomes" id="UP000019586">
    <property type="component" value="Chromosome"/>
</dbReference>
<dbReference type="AlphaFoldDB" id="W8UDZ4"/>